<keyword evidence="3" id="KW-1185">Reference proteome</keyword>
<dbReference type="Proteomes" id="UP001283341">
    <property type="component" value="Unassembled WGS sequence"/>
</dbReference>
<protein>
    <submittedName>
        <fullName evidence="2">Uncharacterized protein</fullName>
    </submittedName>
</protein>
<dbReference type="EMBL" id="JAUEDM010000001">
    <property type="protein sequence ID" value="KAK3328890.1"/>
    <property type="molecule type" value="Genomic_DNA"/>
</dbReference>
<gene>
    <name evidence="2" type="ORF">B0H66DRAFT_5352</name>
</gene>
<evidence type="ECO:0000256" key="1">
    <source>
        <dbReference type="SAM" id="Phobius"/>
    </source>
</evidence>
<sequence length="242" mass="26926">MCEAGKGVPHLSLGTSEVGYLEKLSTLQQCAEVSWEGHGCHVHDSLTLWERSFITHPNAIPMRQRPCCSPRRLDQGEEPSGRSSGLFKEVWSWLSETVEIGLGTLCGGVTWRFMLETESTQEGNSDHGQHIEESYSDNFILHPPPGLMLFSCLVFGCCVSSFVHRRQDKDPFQFLVYIVLLATVVIIGHGTRASANMILLGYLPWTMCAAMAISISGHGLYRLQRPGVRSGFGDEKMQLLLR</sequence>
<name>A0AAE0IPY1_9PEZI</name>
<evidence type="ECO:0000313" key="2">
    <source>
        <dbReference type="EMBL" id="KAK3328890.1"/>
    </source>
</evidence>
<keyword evidence="1" id="KW-0812">Transmembrane</keyword>
<reference evidence="2" key="2">
    <citation type="submission" date="2023-06" db="EMBL/GenBank/DDBJ databases">
        <authorList>
            <consortium name="Lawrence Berkeley National Laboratory"/>
            <person name="Haridas S."/>
            <person name="Hensen N."/>
            <person name="Bonometti L."/>
            <person name="Westerberg I."/>
            <person name="Brannstrom I.O."/>
            <person name="Guillou S."/>
            <person name="Cros-Aarteil S."/>
            <person name="Calhoun S."/>
            <person name="Kuo A."/>
            <person name="Mondo S."/>
            <person name="Pangilinan J."/>
            <person name="Riley R."/>
            <person name="Labutti K."/>
            <person name="Andreopoulos B."/>
            <person name="Lipzen A."/>
            <person name="Chen C."/>
            <person name="Yanf M."/>
            <person name="Daum C."/>
            <person name="Ng V."/>
            <person name="Clum A."/>
            <person name="Steindorff A."/>
            <person name="Ohm R."/>
            <person name="Martin F."/>
            <person name="Silar P."/>
            <person name="Natvig D."/>
            <person name="Lalanne C."/>
            <person name="Gautier V."/>
            <person name="Ament-Velasquez S.L."/>
            <person name="Kruys A."/>
            <person name="Hutchinson M.I."/>
            <person name="Powell A.J."/>
            <person name="Barry K."/>
            <person name="Miller A.N."/>
            <person name="Grigoriev I.V."/>
            <person name="Debuchy R."/>
            <person name="Gladieux P."/>
            <person name="Thoren M.H."/>
            <person name="Johannesson H."/>
        </authorList>
    </citation>
    <scope>NUCLEOTIDE SEQUENCE</scope>
    <source>
        <strain evidence="2">CBS 118394</strain>
    </source>
</reference>
<comment type="caution">
    <text evidence="2">The sequence shown here is derived from an EMBL/GenBank/DDBJ whole genome shotgun (WGS) entry which is preliminary data.</text>
</comment>
<accession>A0AAE0IPY1</accession>
<feature type="transmembrane region" description="Helical" evidence="1">
    <location>
        <begin position="171"/>
        <end position="190"/>
    </location>
</feature>
<keyword evidence="1" id="KW-1133">Transmembrane helix</keyword>
<proteinExistence type="predicted"/>
<evidence type="ECO:0000313" key="3">
    <source>
        <dbReference type="Proteomes" id="UP001283341"/>
    </source>
</evidence>
<reference evidence="2" key="1">
    <citation type="journal article" date="2023" name="Mol. Phylogenet. Evol.">
        <title>Genome-scale phylogeny and comparative genomics of the fungal order Sordariales.</title>
        <authorList>
            <person name="Hensen N."/>
            <person name="Bonometti L."/>
            <person name="Westerberg I."/>
            <person name="Brannstrom I.O."/>
            <person name="Guillou S."/>
            <person name="Cros-Aarteil S."/>
            <person name="Calhoun S."/>
            <person name="Haridas S."/>
            <person name="Kuo A."/>
            <person name="Mondo S."/>
            <person name="Pangilinan J."/>
            <person name="Riley R."/>
            <person name="LaButti K."/>
            <person name="Andreopoulos B."/>
            <person name="Lipzen A."/>
            <person name="Chen C."/>
            <person name="Yan M."/>
            <person name="Daum C."/>
            <person name="Ng V."/>
            <person name="Clum A."/>
            <person name="Steindorff A."/>
            <person name="Ohm R.A."/>
            <person name="Martin F."/>
            <person name="Silar P."/>
            <person name="Natvig D.O."/>
            <person name="Lalanne C."/>
            <person name="Gautier V."/>
            <person name="Ament-Velasquez S.L."/>
            <person name="Kruys A."/>
            <person name="Hutchinson M.I."/>
            <person name="Powell A.J."/>
            <person name="Barry K."/>
            <person name="Miller A.N."/>
            <person name="Grigoriev I.V."/>
            <person name="Debuchy R."/>
            <person name="Gladieux P."/>
            <person name="Hiltunen Thoren M."/>
            <person name="Johannesson H."/>
        </authorList>
    </citation>
    <scope>NUCLEOTIDE SEQUENCE</scope>
    <source>
        <strain evidence="2">CBS 118394</strain>
    </source>
</reference>
<organism evidence="2 3">
    <name type="scientific">Apodospora peruviana</name>
    <dbReference type="NCBI Taxonomy" id="516989"/>
    <lineage>
        <taxon>Eukaryota</taxon>
        <taxon>Fungi</taxon>
        <taxon>Dikarya</taxon>
        <taxon>Ascomycota</taxon>
        <taxon>Pezizomycotina</taxon>
        <taxon>Sordariomycetes</taxon>
        <taxon>Sordariomycetidae</taxon>
        <taxon>Sordariales</taxon>
        <taxon>Lasiosphaeriaceae</taxon>
        <taxon>Apodospora</taxon>
    </lineage>
</organism>
<feature type="transmembrane region" description="Helical" evidence="1">
    <location>
        <begin position="202"/>
        <end position="221"/>
    </location>
</feature>
<dbReference type="AlphaFoldDB" id="A0AAE0IPY1"/>
<keyword evidence="1" id="KW-0472">Membrane</keyword>
<feature type="transmembrane region" description="Helical" evidence="1">
    <location>
        <begin position="146"/>
        <end position="164"/>
    </location>
</feature>